<keyword evidence="2 4" id="KW-0238">DNA-binding</keyword>
<dbReference type="RefSeq" id="WP_203004129.1">
    <property type="nucleotide sequence ID" value="NZ_JADWYU010000207.1"/>
</dbReference>
<keyword evidence="8" id="KW-1185">Reference proteome</keyword>
<evidence type="ECO:0000256" key="1">
    <source>
        <dbReference type="ARBA" id="ARBA00023015"/>
    </source>
</evidence>
<dbReference type="EMBL" id="JAEACQ010000349">
    <property type="protein sequence ID" value="MBL7632773.1"/>
    <property type="molecule type" value="Genomic_DNA"/>
</dbReference>
<feature type="domain" description="HTH tetR-type" evidence="6">
    <location>
        <begin position="20"/>
        <end position="80"/>
    </location>
</feature>
<evidence type="ECO:0000256" key="3">
    <source>
        <dbReference type="ARBA" id="ARBA00023163"/>
    </source>
</evidence>
<name>A0A937UT56_9ACTN</name>
<dbReference type="SUPFAM" id="SSF46689">
    <property type="entry name" value="Homeodomain-like"/>
    <property type="match status" value="1"/>
</dbReference>
<dbReference type="GO" id="GO:0000976">
    <property type="term" value="F:transcription cis-regulatory region binding"/>
    <property type="evidence" value="ECO:0007669"/>
    <property type="project" value="TreeGrafter"/>
</dbReference>
<reference evidence="7" key="1">
    <citation type="submission" date="2020-12" db="EMBL/GenBank/DDBJ databases">
        <title>Genomic characterization of non-nitrogen-fixing Frankia strains.</title>
        <authorList>
            <person name="Carlos-Shanley C."/>
            <person name="Guerra T."/>
            <person name="Hahn D."/>
        </authorList>
    </citation>
    <scope>NUCLEOTIDE SEQUENCE</scope>
    <source>
        <strain evidence="7">CN6</strain>
    </source>
</reference>
<organism evidence="7 8">
    <name type="scientific">Frankia nepalensis</name>
    <dbReference type="NCBI Taxonomy" id="1836974"/>
    <lineage>
        <taxon>Bacteria</taxon>
        <taxon>Bacillati</taxon>
        <taxon>Actinomycetota</taxon>
        <taxon>Actinomycetes</taxon>
        <taxon>Frankiales</taxon>
        <taxon>Frankiaceae</taxon>
        <taxon>Frankia</taxon>
    </lineage>
</organism>
<feature type="compositionally biased region" description="Basic residues" evidence="5">
    <location>
        <begin position="231"/>
        <end position="240"/>
    </location>
</feature>
<feature type="compositionally biased region" description="Polar residues" evidence="5">
    <location>
        <begin position="8"/>
        <end position="21"/>
    </location>
</feature>
<protein>
    <submittedName>
        <fullName evidence="7">TetR/AcrR family transcriptional regulator</fullName>
    </submittedName>
</protein>
<dbReference type="InterPro" id="IPR001647">
    <property type="entry name" value="HTH_TetR"/>
</dbReference>
<dbReference type="InterPro" id="IPR050109">
    <property type="entry name" value="HTH-type_TetR-like_transc_reg"/>
</dbReference>
<dbReference type="AlphaFoldDB" id="A0A937UT56"/>
<feature type="DNA-binding region" description="H-T-H motif" evidence="4">
    <location>
        <begin position="43"/>
        <end position="62"/>
    </location>
</feature>
<dbReference type="Pfam" id="PF00440">
    <property type="entry name" value="TetR_N"/>
    <property type="match status" value="1"/>
</dbReference>
<proteinExistence type="predicted"/>
<evidence type="ECO:0000313" key="8">
    <source>
        <dbReference type="Proteomes" id="UP000604475"/>
    </source>
</evidence>
<dbReference type="Gene3D" id="1.10.357.10">
    <property type="entry name" value="Tetracycline Repressor, domain 2"/>
    <property type="match status" value="1"/>
</dbReference>
<evidence type="ECO:0000256" key="4">
    <source>
        <dbReference type="PROSITE-ProRule" id="PRU00335"/>
    </source>
</evidence>
<dbReference type="InterPro" id="IPR009057">
    <property type="entry name" value="Homeodomain-like_sf"/>
</dbReference>
<keyword evidence="3" id="KW-0804">Transcription</keyword>
<feature type="region of interest" description="Disordered" evidence="5">
    <location>
        <begin position="1"/>
        <end position="21"/>
    </location>
</feature>
<dbReference type="PANTHER" id="PTHR30055:SF234">
    <property type="entry name" value="HTH-TYPE TRANSCRIPTIONAL REGULATOR BETI"/>
    <property type="match status" value="1"/>
</dbReference>
<accession>A0A937UT56</accession>
<sequence length="240" mass="27212">MLVAVPTLRTTRTTGDSGENQTRPRMIEATIACILDRGFYRATSNEIARRAGFTWGAIQRQFGSREALLLAVYEQEWAHLLATMREARIEGDTTEERIRSLFYILKRHYGRPEAFAVLQITMNLRKDPKTSPATLDIIRKSTREAEKLMPPLVREVLGADADLALRYLVFYTIRDFWIGLHVESATALEETVRGRYAMLMEDENLLVEALAAVAESRAAKAQVRSGPASSTKRRRDAQPR</sequence>
<gene>
    <name evidence="7" type="ORF">I7412_37595</name>
</gene>
<feature type="region of interest" description="Disordered" evidence="5">
    <location>
        <begin position="218"/>
        <end position="240"/>
    </location>
</feature>
<dbReference type="Proteomes" id="UP000604475">
    <property type="component" value="Unassembled WGS sequence"/>
</dbReference>
<evidence type="ECO:0000256" key="2">
    <source>
        <dbReference type="ARBA" id="ARBA00023125"/>
    </source>
</evidence>
<evidence type="ECO:0000313" key="7">
    <source>
        <dbReference type="EMBL" id="MBL7632773.1"/>
    </source>
</evidence>
<dbReference type="GO" id="GO:0003700">
    <property type="term" value="F:DNA-binding transcription factor activity"/>
    <property type="evidence" value="ECO:0007669"/>
    <property type="project" value="TreeGrafter"/>
</dbReference>
<evidence type="ECO:0000259" key="6">
    <source>
        <dbReference type="PROSITE" id="PS50977"/>
    </source>
</evidence>
<comment type="caution">
    <text evidence="7">The sequence shown here is derived from an EMBL/GenBank/DDBJ whole genome shotgun (WGS) entry which is preliminary data.</text>
</comment>
<evidence type="ECO:0000256" key="5">
    <source>
        <dbReference type="SAM" id="MobiDB-lite"/>
    </source>
</evidence>
<dbReference type="PANTHER" id="PTHR30055">
    <property type="entry name" value="HTH-TYPE TRANSCRIPTIONAL REGULATOR RUTR"/>
    <property type="match status" value="1"/>
</dbReference>
<keyword evidence="1" id="KW-0805">Transcription regulation</keyword>
<dbReference type="PROSITE" id="PS50977">
    <property type="entry name" value="HTH_TETR_2"/>
    <property type="match status" value="1"/>
</dbReference>